<sequence length="302" mass="34217">MHMKNEIPVLASDSVFTSVDLKKSSKTNSVQQFTFQYKCLWRDKIPVHRTDQYMVVMVFEGEGIQTIGLREYSIAENMICFIAPNMVSSWHATSDSKRGFSLTFSEDFFNIGRTDKSFLSSLPFFQLDGNPVFHLTPESFAYFESLFRLLEAESLNREAASDDVIRGFLFSLMNKALSLEANSHRVVNVTNPNLRLLKQFTGLFMQDFKPLEKGESIRLQKVSAYADSLGVSQNHLNDIVKKLTGKSAGQLIQQQLVSQATVCLKHSSKTVSEIAYQFGFEDPSYFARFYKTQTGQAPSALR</sequence>
<dbReference type="InterPro" id="IPR009057">
    <property type="entry name" value="Homeodomain-like_sf"/>
</dbReference>
<dbReference type="InterPro" id="IPR014710">
    <property type="entry name" value="RmlC-like_jellyroll"/>
</dbReference>
<dbReference type="GO" id="GO:0003700">
    <property type="term" value="F:DNA-binding transcription factor activity"/>
    <property type="evidence" value="ECO:0007669"/>
    <property type="project" value="InterPro"/>
</dbReference>
<dbReference type="SUPFAM" id="SSF51215">
    <property type="entry name" value="Regulatory protein AraC"/>
    <property type="match status" value="1"/>
</dbReference>
<keyword evidence="1" id="KW-0805">Transcription regulation</keyword>
<dbReference type="PANTHER" id="PTHR43280">
    <property type="entry name" value="ARAC-FAMILY TRANSCRIPTIONAL REGULATOR"/>
    <property type="match status" value="1"/>
</dbReference>
<dbReference type="InterPro" id="IPR020449">
    <property type="entry name" value="Tscrpt_reg_AraC-type_HTH"/>
</dbReference>
<proteinExistence type="predicted"/>
<organism evidence="5 6">
    <name type="scientific">Pseudochryseolinea flava</name>
    <dbReference type="NCBI Taxonomy" id="2059302"/>
    <lineage>
        <taxon>Bacteria</taxon>
        <taxon>Pseudomonadati</taxon>
        <taxon>Bacteroidota</taxon>
        <taxon>Cytophagia</taxon>
        <taxon>Cytophagales</taxon>
        <taxon>Fulvivirgaceae</taxon>
        <taxon>Pseudochryseolinea</taxon>
    </lineage>
</organism>
<dbReference type="OrthoDB" id="629200at2"/>
<dbReference type="SMART" id="SM00342">
    <property type="entry name" value="HTH_ARAC"/>
    <property type="match status" value="1"/>
</dbReference>
<dbReference type="AlphaFoldDB" id="A0A364Y935"/>
<evidence type="ECO:0000259" key="4">
    <source>
        <dbReference type="PROSITE" id="PS01124"/>
    </source>
</evidence>
<dbReference type="EMBL" id="QMFY01000001">
    <property type="protein sequence ID" value="RAW02879.1"/>
    <property type="molecule type" value="Genomic_DNA"/>
</dbReference>
<evidence type="ECO:0000313" key="5">
    <source>
        <dbReference type="EMBL" id="RAW02879.1"/>
    </source>
</evidence>
<gene>
    <name evidence="5" type="ORF">DQQ10_01860</name>
</gene>
<keyword evidence="2" id="KW-0238">DNA-binding</keyword>
<dbReference type="SUPFAM" id="SSF46689">
    <property type="entry name" value="Homeodomain-like"/>
    <property type="match status" value="1"/>
</dbReference>
<dbReference type="InterPro" id="IPR003313">
    <property type="entry name" value="AraC-bd"/>
</dbReference>
<accession>A0A364Y935</accession>
<keyword evidence="6" id="KW-1185">Reference proteome</keyword>
<keyword evidence="3" id="KW-0804">Transcription</keyword>
<dbReference type="Gene3D" id="1.10.10.60">
    <property type="entry name" value="Homeodomain-like"/>
    <property type="match status" value="1"/>
</dbReference>
<dbReference type="PRINTS" id="PR00032">
    <property type="entry name" value="HTHARAC"/>
</dbReference>
<evidence type="ECO:0000256" key="1">
    <source>
        <dbReference type="ARBA" id="ARBA00023015"/>
    </source>
</evidence>
<evidence type="ECO:0000256" key="3">
    <source>
        <dbReference type="ARBA" id="ARBA00023163"/>
    </source>
</evidence>
<dbReference type="Pfam" id="PF02311">
    <property type="entry name" value="AraC_binding"/>
    <property type="match status" value="1"/>
</dbReference>
<comment type="caution">
    <text evidence="5">The sequence shown here is derived from an EMBL/GenBank/DDBJ whole genome shotgun (WGS) entry which is preliminary data.</text>
</comment>
<evidence type="ECO:0000313" key="6">
    <source>
        <dbReference type="Proteomes" id="UP000251889"/>
    </source>
</evidence>
<dbReference type="GO" id="GO:0043565">
    <property type="term" value="F:sequence-specific DNA binding"/>
    <property type="evidence" value="ECO:0007669"/>
    <property type="project" value="InterPro"/>
</dbReference>
<dbReference type="PANTHER" id="PTHR43280:SF32">
    <property type="entry name" value="TRANSCRIPTIONAL REGULATORY PROTEIN"/>
    <property type="match status" value="1"/>
</dbReference>
<dbReference type="PROSITE" id="PS01124">
    <property type="entry name" value="HTH_ARAC_FAMILY_2"/>
    <property type="match status" value="1"/>
</dbReference>
<reference evidence="5 6" key="1">
    <citation type="submission" date="2018-06" db="EMBL/GenBank/DDBJ databases">
        <title>Chryseolinea flavus sp. nov., a member of the phylum Bacteroidetes isolated from soil.</title>
        <authorList>
            <person name="Li Y."/>
            <person name="Wang J."/>
        </authorList>
    </citation>
    <scope>NUCLEOTIDE SEQUENCE [LARGE SCALE GENOMIC DNA]</scope>
    <source>
        <strain evidence="5 6">SDU1-6</strain>
    </source>
</reference>
<dbReference type="Proteomes" id="UP000251889">
    <property type="component" value="Unassembled WGS sequence"/>
</dbReference>
<dbReference type="Gene3D" id="2.60.120.10">
    <property type="entry name" value="Jelly Rolls"/>
    <property type="match status" value="1"/>
</dbReference>
<dbReference type="Pfam" id="PF12833">
    <property type="entry name" value="HTH_18"/>
    <property type="match status" value="1"/>
</dbReference>
<dbReference type="InterPro" id="IPR037923">
    <property type="entry name" value="HTH-like"/>
</dbReference>
<protein>
    <recommendedName>
        <fullName evidence="4">HTH araC/xylS-type domain-containing protein</fullName>
    </recommendedName>
</protein>
<dbReference type="InterPro" id="IPR018060">
    <property type="entry name" value="HTH_AraC"/>
</dbReference>
<name>A0A364Y935_9BACT</name>
<evidence type="ECO:0000256" key="2">
    <source>
        <dbReference type="ARBA" id="ARBA00023125"/>
    </source>
</evidence>
<feature type="domain" description="HTH araC/xylS-type" evidence="4">
    <location>
        <begin position="221"/>
        <end position="302"/>
    </location>
</feature>